<dbReference type="Gene3D" id="3.90.1680.10">
    <property type="entry name" value="SOS response associated peptidase-like"/>
    <property type="match status" value="1"/>
</dbReference>
<dbReference type="GO" id="GO:0003697">
    <property type="term" value="F:single-stranded DNA binding"/>
    <property type="evidence" value="ECO:0007669"/>
    <property type="project" value="InterPro"/>
</dbReference>
<evidence type="ECO:0000256" key="8">
    <source>
        <dbReference type="RuleBase" id="RU364100"/>
    </source>
</evidence>
<dbReference type="PANTHER" id="PTHR13604:SF0">
    <property type="entry name" value="ABASIC SITE PROCESSING PROTEIN HMCES"/>
    <property type="match status" value="1"/>
</dbReference>
<organism evidence="9 10">
    <name type="scientific">Aquabacter spiritensis</name>
    <dbReference type="NCBI Taxonomy" id="933073"/>
    <lineage>
        <taxon>Bacteria</taxon>
        <taxon>Pseudomonadati</taxon>
        <taxon>Pseudomonadota</taxon>
        <taxon>Alphaproteobacteria</taxon>
        <taxon>Hyphomicrobiales</taxon>
        <taxon>Xanthobacteraceae</taxon>
        <taxon>Aquabacter</taxon>
    </lineage>
</organism>
<comment type="caution">
    <text evidence="9">The sequence shown here is derived from an EMBL/GenBank/DDBJ whole genome shotgun (WGS) entry which is preliminary data.</text>
</comment>
<dbReference type="Proteomes" id="UP000294664">
    <property type="component" value="Unassembled WGS sequence"/>
</dbReference>
<dbReference type="PANTHER" id="PTHR13604">
    <property type="entry name" value="DC12-RELATED"/>
    <property type="match status" value="1"/>
</dbReference>
<dbReference type="GO" id="GO:0016829">
    <property type="term" value="F:lyase activity"/>
    <property type="evidence" value="ECO:0007669"/>
    <property type="project" value="UniProtKB-KW"/>
</dbReference>
<dbReference type="InterPro" id="IPR003738">
    <property type="entry name" value="SRAP"/>
</dbReference>
<evidence type="ECO:0000256" key="6">
    <source>
        <dbReference type="ARBA" id="ARBA00023125"/>
    </source>
</evidence>
<accession>A0A4R3M010</accession>
<evidence type="ECO:0000256" key="4">
    <source>
        <dbReference type="ARBA" id="ARBA00022801"/>
    </source>
</evidence>
<name>A0A4R3M010_9HYPH</name>
<dbReference type="SUPFAM" id="SSF143081">
    <property type="entry name" value="BB1717-like"/>
    <property type="match status" value="1"/>
</dbReference>
<keyword evidence="4 8" id="KW-0378">Hydrolase</keyword>
<keyword evidence="5" id="KW-0190">Covalent protein-DNA linkage</keyword>
<dbReference type="RefSeq" id="WP_132030570.1">
    <property type="nucleotide sequence ID" value="NZ_SMAI01000003.1"/>
</dbReference>
<evidence type="ECO:0000256" key="2">
    <source>
        <dbReference type="ARBA" id="ARBA00022670"/>
    </source>
</evidence>
<dbReference type="OrthoDB" id="9782620at2"/>
<proteinExistence type="inferred from homology"/>
<sequence>MCARFAQHNGPSRYVEWFGAHWIDPVLPNAPARFNAAPTQDLLVLRRNPETGLGAFGLLRWGLVPSWAQDLKFGAKTINARAETVRTSPAFRGAWKAGRRCAVPVDAFYEWRPGSSPKQPYAIARKDGGPLAVAGLWDGWKDPATGTWVRSFTLLTAAANGFMQPLHDRMPVILAREEVAPWLGGEIGYERLGPYPGDDLTAWPVSTRLNAPRNEGADLIEPVAAPAFPGVAPV</sequence>
<dbReference type="EC" id="3.4.-.-" evidence="8"/>
<keyword evidence="10" id="KW-1185">Reference proteome</keyword>
<dbReference type="GO" id="GO:0008233">
    <property type="term" value="F:peptidase activity"/>
    <property type="evidence" value="ECO:0007669"/>
    <property type="project" value="UniProtKB-KW"/>
</dbReference>
<gene>
    <name evidence="9" type="ORF">EDC64_103147</name>
</gene>
<keyword evidence="7" id="KW-0456">Lyase</keyword>
<dbReference type="GO" id="GO:0006508">
    <property type="term" value="P:proteolysis"/>
    <property type="evidence" value="ECO:0007669"/>
    <property type="project" value="UniProtKB-KW"/>
</dbReference>
<evidence type="ECO:0000256" key="5">
    <source>
        <dbReference type="ARBA" id="ARBA00023124"/>
    </source>
</evidence>
<keyword evidence="2 8" id="KW-0645">Protease</keyword>
<dbReference type="EMBL" id="SMAI01000003">
    <property type="protein sequence ID" value="TCT06043.1"/>
    <property type="molecule type" value="Genomic_DNA"/>
</dbReference>
<dbReference type="AlphaFoldDB" id="A0A4R3M010"/>
<keyword evidence="3" id="KW-0227">DNA damage</keyword>
<protein>
    <recommendedName>
        <fullName evidence="8">Abasic site processing protein</fullName>
        <ecNumber evidence="8">3.4.-.-</ecNumber>
    </recommendedName>
</protein>
<reference evidence="9 10" key="1">
    <citation type="submission" date="2019-03" db="EMBL/GenBank/DDBJ databases">
        <title>Genomic Encyclopedia of Type Strains, Phase IV (KMG-IV): sequencing the most valuable type-strain genomes for metagenomic binning, comparative biology and taxonomic classification.</title>
        <authorList>
            <person name="Goeker M."/>
        </authorList>
    </citation>
    <scope>NUCLEOTIDE SEQUENCE [LARGE SCALE GENOMIC DNA]</scope>
    <source>
        <strain evidence="9 10">DSM 9035</strain>
    </source>
</reference>
<keyword evidence="6" id="KW-0238">DNA-binding</keyword>
<evidence type="ECO:0000313" key="10">
    <source>
        <dbReference type="Proteomes" id="UP000294664"/>
    </source>
</evidence>
<dbReference type="Pfam" id="PF02586">
    <property type="entry name" value="SRAP"/>
    <property type="match status" value="1"/>
</dbReference>
<evidence type="ECO:0000313" key="9">
    <source>
        <dbReference type="EMBL" id="TCT06043.1"/>
    </source>
</evidence>
<evidence type="ECO:0000256" key="7">
    <source>
        <dbReference type="ARBA" id="ARBA00023239"/>
    </source>
</evidence>
<evidence type="ECO:0000256" key="3">
    <source>
        <dbReference type="ARBA" id="ARBA00022763"/>
    </source>
</evidence>
<evidence type="ECO:0000256" key="1">
    <source>
        <dbReference type="ARBA" id="ARBA00008136"/>
    </source>
</evidence>
<comment type="similarity">
    <text evidence="1 8">Belongs to the SOS response-associated peptidase family.</text>
</comment>
<dbReference type="InterPro" id="IPR036590">
    <property type="entry name" value="SRAP-like"/>
</dbReference>
<dbReference type="GO" id="GO:0106300">
    <property type="term" value="P:protein-DNA covalent cross-linking repair"/>
    <property type="evidence" value="ECO:0007669"/>
    <property type="project" value="InterPro"/>
</dbReference>